<dbReference type="GO" id="GO:0004252">
    <property type="term" value="F:serine-type endopeptidase activity"/>
    <property type="evidence" value="ECO:0007669"/>
    <property type="project" value="InterPro"/>
</dbReference>
<evidence type="ECO:0000256" key="5">
    <source>
        <dbReference type="ARBA" id="ARBA00022475"/>
    </source>
</evidence>
<dbReference type="EMBL" id="NPIA01000001">
    <property type="protein sequence ID" value="OZM58581.1"/>
    <property type="molecule type" value="Genomic_DNA"/>
</dbReference>
<sequence length="176" mass="20586">MPRKKNELWEWTKALMIALALAGIIRYLLFAPIVVDGDSMLPTLQDNNRMIVNKVVYSISDVNRFDIVVFHATENKDYIKRVIALPGETIKYENDKLYINGELVEEPFLQEIRLENPERYTTYIEEMKVPEGHVYVLGDNRNHSRDSRHIGPISVEEIIGEANIVFWPFAEFRYIK</sequence>
<dbReference type="CDD" id="cd06530">
    <property type="entry name" value="S26_SPase_I"/>
    <property type="match status" value="1"/>
</dbReference>
<dbReference type="SUPFAM" id="SSF51306">
    <property type="entry name" value="LexA/Signal peptidase"/>
    <property type="match status" value="1"/>
</dbReference>
<comment type="similarity">
    <text evidence="3 13">Belongs to the peptidase S26 family.</text>
</comment>
<accession>A0A263BXU0</accession>
<evidence type="ECO:0000256" key="7">
    <source>
        <dbReference type="ARBA" id="ARBA00022692"/>
    </source>
</evidence>
<dbReference type="GO" id="GO:0005886">
    <property type="term" value="C:plasma membrane"/>
    <property type="evidence" value="ECO:0007669"/>
    <property type="project" value="UniProtKB-SubCell"/>
</dbReference>
<dbReference type="PANTHER" id="PTHR43390">
    <property type="entry name" value="SIGNAL PEPTIDASE I"/>
    <property type="match status" value="1"/>
</dbReference>
<evidence type="ECO:0000256" key="13">
    <source>
        <dbReference type="RuleBase" id="RU362042"/>
    </source>
</evidence>
<evidence type="ECO:0000313" key="16">
    <source>
        <dbReference type="Proteomes" id="UP000217083"/>
    </source>
</evidence>
<evidence type="ECO:0000256" key="11">
    <source>
        <dbReference type="PIRSR" id="PIRSR600223-1"/>
    </source>
</evidence>
<dbReference type="InterPro" id="IPR019756">
    <property type="entry name" value="Pept_S26A_signal_pept_1_Ser-AS"/>
</dbReference>
<keyword evidence="5" id="KW-1003">Cell membrane</keyword>
<reference evidence="15 16" key="2">
    <citation type="submission" date="2017-09" db="EMBL/GenBank/DDBJ databases">
        <title>Bacillus patelloidae sp. nov., isolated from the intestinal tract of a marine limpet.</title>
        <authorList>
            <person name="Liu R."/>
            <person name="Dong C."/>
            <person name="Shao Z."/>
        </authorList>
    </citation>
    <scope>NUCLEOTIDE SEQUENCE [LARGE SCALE GENOMIC DNA]</scope>
    <source>
        <strain evidence="15 16">SA5d-4</strain>
    </source>
</reference>
<organism evidence="15 16">
    <name type="scientific">Lottiidibacillus patelloidae</name>
    <dbReference type="NCBI Taxonomy" id="2670334"/>
    <lineage>
        <taxon>Bacteria</taxon>
        <taxon>Bacillati</taxon>
        <taxon>Bacillota</taxon>
        <taxon>Bacilli</taxon>
        <taxon>Bacillales</taxon>
        <taxon>Bacillaceae</taxon>
        <taxon>Lottiidibacillus</taxon>
    </lineage>
</organism>
<dbReference type="GO" id="GO:0006465">
    <property type="term" value="P:signal peptide processing"/>
    <property type="evidence" value="ECO:0007669"/>
    <property type="project" value="InterPro"/>
</dbReference>
<dbReference type="Gene3D" id="2.10.109.10">
    <property type="entry name" value="Umud Fragment, subunit A"/>
    <property type="match status" value="1"/>
</dbReference>
<evidence type="ECO:0000256" key="6">
    <source>
        <dbReference type="ARBA" id="ARBA00022670"/>
    </source>
</evidence>
<name>A0A263BXU0_9BACI</name>
<dbReference type="AlphaFoldDB" id="A0A263BXU0"/>
<protein>
    <recommendedName>
        <fullName evidence="4 12">Signal peptidase I</fullName>
        <ecNumber evidence="4 12">3.4.21.89</ecNumber>
    </recommendedName>
</protein>
<keyword evidence="16" id="KW-1185">Reference proteome</keyword>
<comment type="caution">
    <text evidence="15">The sequence shown here is derived from an EMBL/GenBank/DDBJ whole genome shotgun (WGS) entry which is preliminary data.</text>
</comment>
<evidence type="ECO:0000256" key="8">
    <source>
        <dbReference type="ARBA" id="ARBA00022801"/>
    </source>
</evidence>
<dbReference type="InterPro" id="IPR036286">
    <property type="entry name" value="LexA/Signal_pep-like_sf"/>
</dbReference>
<keyword evidence="7" id="KW-0812">Transmembrane</keyword>
<evidence type="ECO:0000256" key="4">
    <source>
        <dbReference type="ARBA" id="ARBA00013208"/>
    </source>
</evidence>
<dbReference type="InterPro" id="IPR000223">
    <property type="entry name" value="Pept_S26A_signal_pept_1"/>
</dbReference>
<evidence type="ECO:0000313" key="15">
    <source>
        <dbReference type="EMBL" id="OZM58581.1"/>
    </source>
</evidence>
<dbReference type="InterPro" id="IPR019533">
    <property type="entry name" value="Peptidase_S26"/>
</dbReference>
<evidence type="ECO:0000256" key="2">
    <source>
        <dbReference type="ARBA" id="ARBA00004401"/>
    </source>
</evidence>
<dbReference type="FunFam" id="2.10.109.10:FF:000008">
    <property type="entry name" value="Signal peptidase I"/>
    <property type="match status" value="1"/>
</dbReference>
<evidence type="ECO:0000256" key="9">
    <source>
        <dbReference type="ARBA" id="ARBA00022989"/>
    </source>
</evidence>
<reference evidence="16" key="1">
    <citation type="submission" date="2017-08" db="EMBL/GenBank/DDBJ databases">
        <authorList>
            <person name="Huang Z."/>
        </authorList>
    </citation>
    <scope>NUCLEOTIDE SEQUENCE [LARGE SCALE GENOMIC DNA]</scope>
    <source>
        <strain evidence="16">SA5d-4</strain>
    </source>
</reference>
<proteinExistence type="inferred from homology"/>
<evidence type="ECO:0000256" key="3">
    <source>
        <dbReference type="ARBA" id="ARBA00009370"/>
    </source>
</evidence>
<dbReference type="InterPro" id="IPR019758">
    <property type="entry name" value="Pept_S26A_signal_pept_1_CS"/>
</dbReference>
<dbReference type="InterPro" id="IPR019757">
    <property type="entry name" value="Pept_S26A_signal_pept_1_Lys-AS"/>
</dbReference>
<dbReference type="PROSITE" id="PS00761">
    <property type="entry name" value="SPASE_I_3"/>
    <property type="match status" value="1"/>
</dbReference>
<keyword evidence="8 12" id="KW-0378">Hydrolase</keyword>
<keyword evidence="10" id="KW-0472">Membrane</keyword>
<feature type="domain" description="Peptidase S26" evidence="14">
    <location>
        <begin position="8"/>
        <end position="167"/>
    </location>
</feature>
<comment type="subcellular location">
    <subcellularLocation>
        <location evidence="2">Cell membrane</location>
        <topology evidence="2">Single-pass type II membrane protein</topology>
    </subcellularLocation>
    <subcellularLocation>
        <location evidence="13">Membrane</location>
        <topology evidence="13">Single-pass type II membrane protein</topology>
    </subcellularLocation>
</comment>
<dbReference type="EC" id="3.4.21.89" evidence="4 12"/>
<dbReference type="RefSeq" id="WP_094921680.1">
    <property type="nucleotide sequence ID" value="NZ_NPIA01000001.1"/>
</dbReference>
<dbReference type="NCBIfam" id="TIGR02227">
    <property type="entry name" value="sigpep_I_bact"/>
    <property type="match status" value="1"/>
</dbReference>
<evidence type="ECO:0000256" key="1">
    <source>
        <dbReference type="ARBA" id="ARBA00000677"/>
    </source>
</evidence>
<feature type="active site" evidence="11">
    <location>
        <position position="80"/>
    </location>
</feature>
<evidence type="ECO:0000256" key="12">
    <source>
        <dbReference type="RuleBase" id="RU003993"/>
    </source>
</evidence>
<dbReference type="GO" id="GO:0009003">
    <property type="term" value="F:signal peptidase activity"/>
    <property type="evidence" value="ECO:0007669"/>
    <property type="project" value="UniProtKB-EC"/>
</dbReference>
<dbReference type="Pfam" id="PF10502">
    <property type="entry name" value="Peptidase_S26"/>
    <property type="match status" value="1"/>
</dbReference>
<keyword evidence="9" id="KW-1133">Transmembrane helix</keyword>
<keyword evidence="6 12" id="KW-0645">Protease</keyword>
<comment type="catalytic activity">
    <reaction evidence="1 12">
        <text>Cleavage of hydrophobic, N-terminal signal or leader sequences from secreted and periplasmic proteins.</text>
        <dbReference type="EC" id="3.4.21.89"/>
    </reaction>
</comment>
<dbReference type="Proteomes" id="UP000217083">
    <property type="component" value="Unassembled WGS sequence"/>
</dbReference>
<gene>
    <name evidence="15" type="primary">lepB</name>
    <name evidence="15" type="ORF">CIB95_03155</name>
</gene>
<dbReference type="PROSITE" id="PS00760">
    <property type="entry name" value="SPASE_I_2"/>
    <property type="match status" value="1"/>
</dbReference>
<evidence type="ECO:0000256" key="10">
    <source>
        <dbReference type="ARBA" id="ARBA00023136"/>
    </source>
</evidence>
<dbReference type="PROSITE" id="PS00501">
    <property type="entry name" value="SPASE_I_1"/>
    <property type="match status" value="1"/>
</dbReference>
<feature type="active site" evidence="11">
    <location>
        <position position="39"/>
    </location>
</feature>
<dbReference type="PANTHER" id="PTHR43390:SF1">
    <property type="entry name" value="CHLOROPLAST PROCESSING PEPTIDASE"/>
    <property type="match status" value="1"/>
</dbReference>
<dbReference type="PRINTS" id="PR00727">
    <property type="entry name" value="LEADERPTASE"/>
</dbReference>
<evidence type="ECO:0000259" key="14">
    <source>
        <dbReference type="Pfam" id="PF10502"/>
    </source>
</evidence>